<evidence type="ECO:0000256" key="1">
    <source>
        <dbReference type="SAM" id="MobiDB-lite"/>
    </source>
</evidence>
<feature type="domain" description="Cdc37 C-terminal" evidence="2">
    <location>
        <begin position="56"/>
        <end position="166"/>
    </location>
</feature>
<dbReference type="GO" id="GO:0005737">
    <property type="term" value="C:cytoplasm"/>
    <property type="evidence" value="ECO:0007669"/>
    <property type="project" value="TreeGrafter"/>
</dbReference>
<dbReference type="GO" id="GO:0050821">
    <property type="term" value="P:protein stabilization"/>
    <property type="evidence" value="ECO:0007669"/>
    <property type="project" value="TreeGrafter"/>
</dbReference>
<dbReference type="Proteomes" id="UP000186601">
    <property type="component" value="Unassembled WGS sequence"/>
</dbReference>
<dbReference type="Pfam" id="PF08564">
    <property type="entry name" value="CDC37_C"/>
    <property type="match status" value="1"/>
</dbReference>
<dbReference type="SMART" id="SM01069">
    <property type="entry name" value="CDC37_C"/>
    <property type="match status" value="1"/>
</dbReference>
<dbReference type="OrthoDB" id="440202at2759"/>
<proteinExistence type="predicted"/>
<dbReference type="GO" id="GO:0051087">
    <property type="term" value="F:protein-folding chaperone binding"/>
    <property type="evidence" value="ECO:0007669"/>
    <property type="project" value="TreeGrafter"/>
</dbReference>
<evidence type="ECO:0000259" key="2">
    <source>
        <dbReference type="SMART" id="SM01069"/>
    </source>
</evidence>
<dbReference type="PANTHER" id="PTHR12800:SF4">
    <property type="entry name" value="HSP90 CO-CHAPERONE CDC37"/>
    <property type="match status" value="1"/>
</dbReference>
<dbReference type="EMBL" id="MLYV02000040">
    <property type="protein sequence ID" value="PSS37517.1"/>
    <property type="molecule type" value="Genomic_DNA"/>
</dbReference>
<dbReference type="GO" id="GO:0051082">
    <property type="term" value="F:unfolded protein binding"/>
    <property type="evidence" value="ECO:0007669"/>
    <property type="project" value="TreeGrafter"/>
</dbReference>
<sequence>MISGEPRACMVFEKDVEGTYTHLVERVRISKAEEAEAGETEQIQLVPENPSQNITFNAPDGPPPEHLTVEGPGFEDVNIEDVRKALQMRWDVFQAFKPEMQDALKSQSLDKVNKVLGSMKVEDAEEVVRLLDMAGILNFSEHGVRDETGQDGGEEDEEDEEAYEDPE</sequence>
<protein>
    <recommendedName>
        <fullName evidence="2">Cdc37 C-terminal domain-containing protein</fullName>
    </recommendedName>
</protein>
<feature type="region of interest" description="Disordered" evidence="1">
    <location>
        <begin position="141"/>
        <end position="167"/>
    </location>
</feature>
<name>A0A2R6S5F1_9APHY</name>
<organism evidence="3 4">
    <name type="scientific">Hermanssonia centrifuga</name>
    <dbReference type="NCBI Taxonomy" id="98765"/>
    <lineage>
        <taxon>Eukaryota</taxon>
        <taxon>Fungi</taxon>
        <taxon>Dikarya</taxon>
        <taxon>Basidiomycota</taxon>
        <taxon>Agaricomycotina</taxon>
        <taxon>Agaricomycetes</taxon>
        <taxon>Polyporales</taxon>
        <taxon>Meruliaceae</taxon>
        <taxon>Hermanssonia</taxon>
    </lineage>
</organism>
<evidence type="ECO:0000313" key="3">
    <source>
        <dbReference type="EMBL" id="PSS37517.1"/>
    </source>
</evidence>
<dbReference type="AlphaFoldDB" id="A0A2R6S5F1"/>
<feature type="compositionally biased region" description="Acidic residues" evidence="1">
    <location>
        <begin position="152"/>
        <end position="167"/>
    </location>
</feature>
<keyword evidence="4" id="KW-1185">Reference proteome</keyword>
<dbReference type="PANTHER" id="PTHR12800">
    <property type="entry name" value="CDC37-RELATED"/>
    <property type="match status" value="1"/>
</dbReference>
<dbReference type="GO" id="GO:0031072">
    <property type="term" value="F:heat shock protein binding"/>
    <property type="evidence" value="ECO:0007669"/>
    <property type="project" value="TreeGrafter"/>
</dbReference>
<evidence type="ECO:0000313" key="4">
    <source>
        <dbReference type="Proteomes" id="UP000186601"/>
    </source>
</evidence>
<dbReference type="SUPFAM" id="SSF101391">
    <property type="entry name" value="Hsp90 co-chaperone CDC37"/>
    <property type="match status" value="1"/>
</dbReference>
<dbReference type="STRING" id="98765.A0A2R6S5F1"/>
<dbReference type="GO" id="GO:0006457">
    <property type="term" value="P:protein folding"/>
    <property type="evidence" value="ECO:0007669"/>
    <property type="project" value="TreeGrafter"/>
</dbReference>
<dbReference type="InterPro" id="IPR004918">
    <property type="entry name" value="Cdc37"/>
</dbReference>
<gene>
    <name evidence="3" type="ORF">PHLCEN_2v631</name>
</gene>
<comment type="caution">
    <text evidence="3">The sequence shown here is derived from an EMBL/GenBank/DDBJ whole genome shotgun (WGS) entry which is preliminary data.</text>
</comment>
<dbReference type="InterPro" id="IPR013873">
    <property type="entry name" value="Cdc37_C"/>
</dbReference>
<accession>A0A2R6S5F1</accession>
<reference evidence="3 4" key="1">
    <citation type="submission" date="2018-02" db="EMBL/GenBank/DDBJ databases">
        <title>Genome sequence of the basidiomycete white-rot fungus Phlebia centrifuga.</title>
        <authorList>
            <person name="Granchi Z."/>
            <person name="Peng M."/>
            <person name="de Vries R.P."/>
            <person name="Hilden K."/>
            <person name="Makela M.R."/>
            <person name="Grigoriev I."/>
            <person name="Riley R."/>
        </authorList>
    </citation>
    <scope>NUCLEOTIDE SEQUENCE [LARGE SCALE GENOMIC DNA]</scope>
    <source>
        <strain evidence="3 4">FBCC195</strain>
    </source>
</reference>